<protein>
    <submittedName>
        <fullName evidence="1">RloB family protein</fullName>
    </submittedName>
</protein>
<evidence type="ECO:0000313" key="1">
    <source>
        <dbReference type="EMBL" id="MBV7670195.1"/>
    </source>
</evidence>
<dbReference type="Pfam" id="PF13707">
    <property type="entry name" value="RloB"/>
    <property type="match status" value="1"/>
</dbReference>
<gene>
    <name evidence="1" type="ORF">STHAL_12045</name>
</gene>
<proteinExistence type="predicted"/>
<sequence length="210" mass="23957">MKRGKPLRRSKGVRQEQRRFLIYCEGECTENQYFRGLRSDLRALPVQICMGGEHGEPKSVVRAAIEHKKRAARSPQDRWTEYDEVWCVLDVEAPTPHAGLSDALRLAERHGIEVALTNPCFELWIMLHFTEVSGYQTSDAAQKALERLGSCGYSTTRKHLDYESLREGHAYAEQRASALRKRGSNGYASNPWTDVDRLVGLLRRARHTST</sequence>
<evidence type="ECO:0000313" key="2">
    <source>
        <dbReference type="Proteomes" id="UP000735541"/>
    </source>
</evidence>
<dbReference type="InterPro" id="IPR025591">
    <property type="entry name" value="RloB"/>
</dbReference>
<comment type="caution">
    <text evidence="1">The sequence shown here is derived from an EMBL/GenBank/DDBJ whole genome shotgun (WGS) entry which is preliminary data.</text>
</comment>
<name>A0ABS6TPM9_STRHA</name>
<dbReference type="EMBL" id="JAHUVW010000001">
    <property type="protein sequence ID" value="MBV7670195.1"/>
    <property type="molecule type" value="Genomic_DNA"/>
</dbReference>
<dbReference type="Proteomes" id="UP000735541">
    <property type="component" value="Unassembled WGS sequence"/>
</dbReference>
<accession>A0ABS6TPM9</accession>
<organism evidence="1 2">
    <name type="scientific">Streptomyces halstedii</name>
    <dbReference type="NCBI Taxonomy" id="1944"/>
    <lineage>
        <taxon>Bacteria</taxon>
        <taxon>Bacillati</taxon>
        <taxon>Actinomycetota</taxon>
        <taxon>Actinomycetes</taxon>
        <taxon>Kitasatosporales</taxon>
        <taxon>Streptomycetaceae</taxon>
        <taxon>Streptomyces</taxon>
    </lineage>
</organism>
<reference evidence="1 2" key="1">
    <citation type="submission" date="2021-07" db="EMBL/GenBank/DDBJ databases">
        <title>Sequencing Streptomyces halstedii LGO-A4 genome an citrus endophytic actinomycete.</title>
        <authorList>
            <person name="Samborskyy M."/>
            <person name="Scott N."/>
            <person name="Deglau R."/>
            <person name="Dickens S."/>
            <person name="Oliveira L.G."/>
        </authorList>
    </citation>
    <scope>NUCLEOTIDE SEQUENCE [LARGE SCALE GENOMIC DNA]</scope>
    <source>
        <strain evidence="1 2">LGO-A4</strain>
    </source>
</reference>
<keyword evidence="2" id="KW-1185">Reference proteome</keyword>